<name>A0A368QH66_SETIT</name>
<accession>A0A368QH66</accession>
<proteinExistence type="predicted"/>
<reference evidence="1" key="1">
    <citation type="journal article" date="2012" name="Nat. Biotechnol.">
        <title>Reference genome sequence of the model plant Setaria.</title>
        <authorList>
            <person name="Bennetzen J.L."/>
            <person name="Schmutz J."/>
            <person name="Wang H."/>
            <person name="Percifield R."/>
            <person name="Hawkins J."/>
            <person name="Pontaroli A.C."/>
            <person name="Estep M."/>
            <person name="Feng L."/>
            <person name="Vaughn J.N."/>
            <person name="Grimwood J."/>
            <person name="Jenkins J."/>
            <person name="Barry K."/>
            <person name="Lindquist E."/>
            <person name="Hellsten U."/>
            <person name="Deshpande S."/>
            <person name="Wang X."/>
            <person name="Wu X."/>
            <person name="Mitros T."/>
            <person name="Triplett J."/>
            <person name="Yang X."/>
            <person name="Ye C.Y."/>
            <person name="Mauro-Herrera M."/>
            <person name="Wang L."/>
            <person name="Li P."/>
            <person name="Sharma M."/>
            <person name="Sharma R."/>
            <person name="Ronald P.C."/>
            <person name="Panaud O."/>
            <person name="Kellogg E.A."/>
            <person name="Brutnell T.P."/>
            <person name="Doust A.N."/>
            <person name="Tuskan G.A."/>
            <person name="Rokhsar D."/>
            <person name="Devos K.M."/>
        </authorList>
    </citation>
    <scope>NUCLEOTIDE SEQUENCE [LARGE SCALE GENOMIC DNA]</scope>
    <source>
        <strain evidence="1">Yugu1</strain>
    </source>
</reference>
<protein>
    <submittedName>
        <fullName evidence="1">Uncharacterized protein</fullName>
    </submittedName>
</protein>
<dbReference type="AlphaFoldDB" id="A0A368QH66"/>
<gene>
    <name evidence="1" type="ORF">SETIT_3G195900v2</name>
</gene>
<dbReference type="EMBL" id="CM003530">
    <property type="protein sequence ID" value="RCV17144.1"/>
    <property type="molecule type" value="Genomic_DNA"/>
</dbReference>
<reference evidence="1" key="2">
    <citation type="submission" date="2015-07" db="EMBL/GenBank/DDBJ databases">
        <authorList>
            <person name="Noorani M."/>
        </authorList>
    </citation>
    <scope>NUCLEOTIDE SEQUENCE</scope>
    <source>
        <strain evidence="1">Yugu1</strain>
    </source>
</reference>
<evidence type="ECO:0000313" key="1">
    <source>
        <dbReference type="EMBL" id="RCV17144.1"/>
    </source>
</evidence>
<sequence length="162" mass="17884">MMSNFSSIPTTGWKDNSWLTWFKNNVPLTDGASSSSPPLFPTLSDFGHSVLGIRTDPALSASSPPPLVPHFPPKNPTVLNISSHNDALLLKYLHKFFSKADIPWKKGSFGGEILSNFWTSTRELLLSLSLMVQRSYSGVIYGMDEYPHNPSQNCSPLQRTGS</sequence>
<organism evidence="1">
    <name type="scientific">Setaria italica</name>
    <name type="common">Foxtail millet</name>
    <name type="synonym">Panicum italicum</name>
    <dbReference type="NCBI Taxonomy" id="4555"/>
    <lineage>
        <taxon>Eukaryota</taxon>
        <taxon>Viridiplantae</taxon>
        <taxon>Streptophyta</taxon>
        <taxon>Embryophyta</taxon>
        <taxon>Tracheophyta</taxon>
        <taxon>Spermatophyta</taxon>
        <taxon>Magnoliopsida</taxon>
        <taxon>Liliopsida</taxon>
        <taxon>Poales</taxon>
        <taxon>Poaceae</taxon>
        <taxon>PACMAD clade</taxon>
        <taxon>Panicoideae</taxon>
        <taxon>Panicodae</taxon>
        <taxon>Paniceae</taxon>
        <taxon>Cenchrinae</taxon>
        <taxon>Setaria</taxon>
    </lineage>
</organism>